<evidence type="ECO:0000256" key="1">
    <source>
        <dbReference type="ARBA" id="ARBA00023002"/>
    </source>
</evidence>
<dbReference type="InterPro" id="IPR011766">
    <property type="entry name" value="TPP_enzyme_TPP-bd"/>
</dbReference>
<comment type="caution">
    <text evidence="3">The sequence shown here is derived from an EMBL/GenBank/DDBJ whole genome shotgun (WGS) entry which is preliminary data.</text>
</comment>
<dbReference type="EMBL" id="JASGBQ010000018">
    <property type="protein sequence ID" value="MDI9242760.1"/>
    <property type="molecule type" value="Genomic_DNA"/>
</dbReference>
<dbReference type="InterPro" id="IPR029061">
    <property type="entry name" value="THDP-binding"/>
</dbReference>
<feature type="domain" description="Thiamine pyrophosphate enzyme TPP-binding" evidence="2">
    <location>
        <begin position="62"/>
        <end position="202"/>
    </location>
</feature>
<dbReference type="GO" id="GO:0045333">
    <property type="term" value="P:cellular respiration"/>
    <property type="evidence" value="ECO:0007669"/>
    <property type="project" value="UniProtKB-ARBA"/>
</dbReference>
<keyword evidence="1" id="KW-0560">Oxidoreductase</keyword>
<dbReference type="RefSeq" id="WP_283231203.1">
    <property type="nucleotide sequence ID" value="NZ_JASGBQ010000018.1"/>
</dbReference>
<evidence type="ECO:0000313" key="4">
    <source>
        <dbReference type="Proteomes" id="UP001300383"/>
    </source>
</evidence>
<dbReference type="Gene3D" id="3.40.50.970">
    <property type="match status" value="1"/>
</dbReference>
<dbReference type="PANTHER" id="PTHR48084:SF1">
    <property type="entry name" value="2-OXOGLUTARATE SYNTHASE SUBUNIT KORB"/>
    <property type="match status" value="1"/>
</dbReference>
<dbReference type="GO" id="GO:0016625">
    <property type="term" value="F:oxidoreductase activity, acting on the aldehyde or oxo group of donors, iron-sulfur protein as acceptor"/>
    <property type="evidence" value="ECO:0007669"/>
    <property type="project" value="UniProtKB-ARBA"/>
</dbReference>
<keyword evidence="4" id="KW-1185">Reference proteome</keyword>
<proteinExistence type="predicted"/>
<dbReference type="InterPro" id="IPR051457">
    <property type="entry name" value="2-oxoacid:Fd_oxidoreductase"/>
</dbReference>
<evidence type="ECO:0000313" key="3">
    <source>
        <dbReference type="EMBL" id="MDI9242760.1"/>
    </source>
</evidence>
<accession>A0AAP4BBS7</accession>
<dbReference type="CDD" id="cd03375">
    <property type="entry name" value="TPP_OGFOR"/>
    <property type="match status" value="1"/>
</dbReference>
<sequence>MSELKINPRRKYLRPEKLPHFFCSGCGCGQVLNYYMQALEELDMDPQKMIHIAGVGCTARIPVYIKTDMFHGVHGRTLAWATGVKMMKPDTPVVIFAGDGDIASIGGNHLIHAARRNLDVTVVMVNNMNFAMTGGQVAPTTPEKSRTMTTPYGSAEPRFDVCALAQAAGATHVERWTTAQPAQCKKAMERALQHKGFSLIEIVSQCPTHFGRYALKTGDPVAVQKWIKEHTYTDAQAKKMAPEELEGKLRCGEYICVDRPIYEGTNELM</sequence>
<gene>
    <name evidence="3" type="ORF">QJ036_09810</name>
</gene>
<dbReference type="Proteomes" id="UP001300383">
    <property type="component" value="Unassembled WGS sequence"/>
</dbReference>
<dbReference type="PROSITE" id="PS51257">
    <property type="entry name" value="PROKAR_LIPOPROTEIN"/>
    <property type="match status" value="1"/>
</dbReference>
<name>A0AAP4BBS7_9FIRM</name>
<evidence type="ECO:0000259" key="2">
    <source>
        <dbReference type="Pfam" id="PF02775"/>
    </source>
</evidence>
<reference evidence="3 4" key="1">
    <citation type="submission" date="2023-05" db="EMBL/GenBank/DDBJ databases">
        <title>[ruminococcus] sp. nov., isolated from a pig farm feces dump.</title>
        <authorList>
            <person name="Chang Y.-H."/>
        </authorList>
    </citation>
    <scope>NUCLEOTIDE SEQUENCE [LARGE SCALE GENOMIC DNA]</scope>
    <source>
        <strain evidence="3 4">YH-rum2234</strain>
    </source>
</reference>
<dbReference type="Pfam" id="PF02775">
    <property type="entry name" value="TPP_enzyme_C"/>
    <property type="match status" value="1"/>
</dbReference>
<dbReference type="SUPFAM" id="SSF52518">
    <property type="entry name" value="Thiamin diphosphate-binding fold (THDP-binding)"/>
    <property type="match status" value="1"/>
</dbReference>
<dbReference type="GO" id="GO:0030976">
    <property type="term" value="F:thiamine pyrophosphate binding"/>
    <property type="evidence" value="ECO:0007669"/>
    <property type="project" value="InterPro"/>
</dbReference>
<dbReference type="PANTHER" id="PTHR48084">
    <property type="entry name" value="2-OXOGLUTARATE OXIDOREDUCTASE SUBUNIT KORB-RELATED"/>
    <property type="match status" value="1"/>
</dbReference>
<protein>
    <submittedName>
        <fullName evidence="3">Thiamine pyrophosphate-dependent enzyme</fullName>
    </submittedName>
</protein>
<dbReference type="AlphaFoldDB" id="A0AAP4BBS7"/>
<organism evidence="3 4">
    <name type="scientific">Fusibacillus kribbianus</name>
    <dbReference type="NCBI Taxonomy" id="3044208"/>
    <lineage>
        <taxon>Bacteria</taxon>
        <taxon>Bacillati</taxon>
        <taxon>Bacillota</taxon>
        <taxon>Clostridia</taxon>
        <taxon>Lachnospirales</taxon>
        <taxon>Lachnospiraceae</taxon>
        <taxon>Fusibacillus</taxon>
    </lineage>
</organism>